<comment type="caution">
    <text evidence="2">The sequence shown here is derived from an EMBL/GenBank/DDBJ whole genome shotgun (WGS) entry which is preliminary data.</text>
</comment>
<gene>
    <name evidence="2" type="ORF">ACFQPS_19885</name>
</gene>
<evidence type="ECO:0000313" key="3">
    <source>
        <dbReference type="Proteomes" id="UP001596456"/>
    </source>
</evidence>
<keyword evidence="3" id="KW-1185">Reference proteome</keyword>
<organism evidence="2 3">
    <name type="scientific">Rhodocista pekingensis</name>
    <dbReference type="NCBI Taxonomy" id="201185"/>
    <lineage>
        <taxon>Bacteria</taxon>
        <taxon>Pseudomonadati</taxon>
        <taxon>Pseudomonadota</taxon>
        <taxon>Alphaproteobacteria</taxon>
        <taxon>Rhodospirillales</taxon>
        <taxon>Azospirillaceae</taxon>
        <taxon>Rhodocista</taxon>
    </lineage>
</organism>
<keyword evidence="2" id="KW-0808">Transferase</keyword>
<evidence type="ECO:0000313" key="2">
    <source>
        <dbReference type="EMBL" id="MFC7335440.1"/>
    </source>
</evidence>
<dbReference type="RefSeq" id="WP_377361063.1">
    <property type="nucleotide sequence ID" value="NZ_JBHTCM010000028.1"/>
</dbReference>
<evidence type="ECO:0000259" key="1">
    <source>
        <dbReference type="Pfam" id="PF00535"/>
    </source>
</evidence>
<dbReference type="CDD" id="cd04186">
    <property type="entry name" value="GT_2_like_c"/>
    <property type="match status" value="1"/>
</dbReference>
<keyword evidence="2" id="KW-0328">Glycosyltransferase</keyword>
<proteinExistence type="predicted"/>
<dbReference type="SUPFAM" id="SSF53448">
    <property type="entry name" value="Nucleotide-diphospho-sugar transferases"/>
    <property type="match status" value="1"/>
</dbReference>
<sequence>MTHPSCCVGRPDDGSAVPGGSPKPTIDVIIVNFRSEALIRACVGSLYRYPPETCTVRRIFIVDNSSDMSEALLGAEVEILRPGRNLGFGAACNLAAQHSTADLLLFLNPDAEVLDGTLDGALAALGEAAAPGNPAASSPKATVGIVGVQLVDACGRVQRTCSRFPRPATLLGQVLGLHLLLPGRFGPFMTDWDHSETRSVDQVMGAVMLTRRSTFLDLGGFDPRFFLYYEDMDLCLRTTAGGQEVLYAADVQARHIGQGSSRTAVALRLHQFLRSRVLFTRKHFGVIPAVALAIASATVEPVLRLAQAAARRESPGPVVLGFLGFWRDLPTLFWSRNGTP</sequence>
<dbReference type="InterPro" id="IPR029044">
    <property type="entry name" value="Nucleotide-diphossugar_trans"/>
</dbReference>
<dbReference type="InterPro" id="IPR001173">
    <property type="entry name" value="Glyco_trans_2-like"/>
</dbReference>
<accession>A0ABW2L1I5</accession>
<name>A0ABW2L1I5_9PROT</name>
<protein>
    <submittedName>
        <fullName evidence="2">Glycosyltransferase family 2 protein</fullName>
        <ecNumber evidence="2">2.4.-.-</ecNumber>
    </submittedName>
</protein>
<dbReference type="PANTHER" id="PTHR43179:SF7">
    <property type="entry name" value="RHAMNOSYLTRANSFERASE WBBL"/>
    <property type="match status" value="1"/>
</dbReference>
<dbReference type="Gene3D" id="3.90.550.10">
    <property type="entry name" value="Spore Coat Polysaccharide Biosynthesis Protein SpsA, Chain A"/>
    <property type="match status" value="1"/>
</dbReference>
<dbReference type="PANTHER" id="PTHR43179">
    <property type="entry name" value="RHAMNOSYLTRANSFERASE WBBL"/>
    <property type="match status" value="1"/>
</dbReference>
<dbReference type="Pfam" id="PF00535">
    <property type="entry name" value="Glycos_transf_2"/>
    <property type="match status" value="1"/>
</dbReference>
<dbReference type="EMBL" id="JBHTCM010000028">
    <property type="protein sequence ID" value="MFC7335440.1"/>
    <property type="molecule type" value="Genomic_DNA"/>
</dbReference>
<feature type="domain" description="Glycosyltransferase 2-like" evidence="1">
    <location>
        <begin position="28"/>
        <end position="127"/>
    </location>
</feature>
<dbReference type="GO" id="GO:0016757">
    <property type="term" value="F:glycosyltransferase activity"/>
    <property type="evidence" value="ECO:0007669"/>
    <property type="project" value="UniProtKB-KW"/>
</dbReference>
<dbReference type="Proteomes" id="UP001596456">
    <property type="component" value="Unassembled WGS sequence"/>
</dbReference>
<dbReference type="EC" id="2.4.-.-" evidence="2"/>
<reference evidence="3" key="1">
    <citation type="journal article" date="2019" name="Int. J. Syst. Evol. Microbiol.">
        <title>The Global Catalogue of Microorganisms (GCM) 10K type strain sequencing project: providing services to taxonomists for standard genome sequencing and annotation.</title>
        <authorList>
            <consortium name="The Broad Institute Genomics Platform"/>
            <consortium name="The Broad Institute Genome Sequencing Center for Infectious Disease"/>
            <person name="Wu L."/>
            <person name="Ma J."/>
        </authorList>
    </citation>
    <scope>NUCLEOTIDE SEQUENCE [LARGE SCALE GENOMIC DNA]</scope>
    <source>
        <strain evidence="3">CGMCC 1.16275</strain>
    </source>
</reference>